<protein>
    <recommendedName>
        <fullName evidence="4">EfeO-type cupredoxin-like domain-containing protein</fullName>
    </recommendedName>
</protein>
<organism evidence="5 6">
    <name type="scientific">Candidatus Woesebacteria bacterium RIFCSPHIGHO2_01_FULL_38_26b</name>
    <dbReference type="NCBI Taxonomy" id="1802491"/>
    <lineage>
        <taxon>Bacteria</taxon>
        <taxon>Candidatus Woeseibacteriota</taxon>
    </lineage>
</organism>
<keyword evidence="2" id="KW-0186">Copper</keyword>
<evidence type="ECO:0000259" key="4">
    <source>
        <dbReference type="Pfam" id="PF13473"/>
    </source>
</evidence>
<evidence type="ECO:0000313" key="5">
    <source>
        <dbReference type="EMBL" id="OGM20261.1"/>
    </source>
</evidence>
<dbReference type="PROSITE" id="PS00079">
    <property type="entry name" value="MULTICOPPER_OXIDASE1"/>
    <property type="match status" value="1"/>
</dbReference>
<keyword evidence="3" id="KW-0472">Membrane</keyword>
<dbReference type="AlphaFoldDB" id="A0A1F7XYZ3"/>
<dbReference type="InterPro" id="IPR028096">
    <property type="entry name" value="EfeO_Cupredoxin"/>
</dbReference>
<dbReference type="Proteomes" id="UP000176741">
    <property type="component" value="Unassembled WGS sequence"/>
</dbReference>
<keyword evidence="3" id="KW-1133">Transmembrane helix</keyword>
<comment type="caution">
    <text evidence="5">The sequence shown here is derived from an EMBL/GenBank/DDBJ whole genome shotgun (WGS) entry which is preliminary data.</text>
</comment>
<dbReference type="Pfam" id="PF13473">
    <property type="entry name" value="Cupredoxin_1"/>
    <property type="match status" value="1"/>
</dbReference>
<evidence type="ECO:0000313" key="6">
    <source>
        <dbReference type="Proteomes" id="UP000176741"/>
    </source>
</evidence>
<feature type="transmembrane region" description="Helical" evidence="3">
    <location>
        <begin position="21"/>
        <end position="41"/>
    </location>
</feature>
<dbReference type="PANTHER" id="PTHR38439">
    <property type="entry name" value="AURACYANIN-B"/>
    <property type="match status" value="1"/>
</dbReference>
<evidence type="ECO:0000256" key="1">
    <source>
        <dbReference type="ARBA" id="ARBA00022723"/>
    </source>
</evidence>
<dbReference type="SUPFAM" id="SSF49503">
    <property type="entry name" value="Cupredoxins"/>
    <property type="match status" value="1"/>
</dbReference>
<accession>A0A1F7XYZ3</accession>
<sequence>MEENNQTQKGSQSGFKPNSKSLYIALGSSLAVLLLIGGWLLSRNKTATPNISDEENLEVTTPGSEVGSVEDGTQPVEDSQVIDIQVQGSEYSFNPSSLSVNAGQKVRLTFVNNGTLPHNLAIDELGITTKTISAGDSDSIEFTPTESGTFTFYCSVGNHKAQGMEGSLQVQ</sequence>
<dbReference type="InterPro" id="IPR033138">
    <property type="entry name" value="Cu_oxidase_CS"/>
</dbReference>
<dbReference type="PANTHER" id="PTHR38439:SF3">
    <property type="entry name" value="COPPER-RESISTANT CUPROPROTEIN COPI"/>
    <property type="match status" value="1"/>
</dbReference>
<evidence type="ECO:0000256" key="3">
    <source>
        <dbReference type="SAM" id="Phobius"/>
    </source>
</evidence>
<keyword evidence="3" id="KW-0812">Transmembrane</keyword>
<evidence type="ECO:0000256" key="2">
    <source>
        <dbReference type="ARBA" id="ARBA00023008"/>
    </source>
</evidence>
<dbReference type="EMBL" id="MGGD01000039">
    <property type="protein sequence ID" value="OGM20261.1"/>
    <property type="molecule type" value="Genomic_DNA"/>
</dbReference>
<reference evidence="5 6" key="1">
    <citation type="journal article" date="2016" name="Nat. Commun.">
        <title>Thousands of microbial genomes shed light on interconnected biogeochemical processes in an aquifer system.</title>
        <authorList>
            <person name="Anantharaman K."/>
            <person name="Brown C.T."/>
            <person name="Hug L.A."/>
            <person name="Sharon I."/>
            <person name="Castelle C.J."/>
            <person name="Probst A.J."/>
            <person name="Thomas B.C."/>
            <person name="Singh A."/>
            <person name="Wilkins M.J."/>
            <person name="Karaoz U."/>
            <person name="Brodie E.L."/>
            <person name="Williams K.H."/>
            <person name="Hubbard S.S."/>
            <person name="Banfield J.F."/>
        </authorList>
    </citation>
    <scope>NUCLEOTIDE SEQUENCE [LARGE SCALE GENOMIC DNA]</scope>
</reference>
<dbReference type="GO" id="GO:0046872">
    <property type="term" value="F:metal ion binding"/>
    <property type="evidence" value="ECO:0007669"/>
    <property type="project" value="UniProtKB-KW"/>
</dbReference>
<gene>
    <name evidence="5" type="ORF">A2771_01135</name>
</gene>
<proteinExistence type="predicted"/>
<keyword evidence="1" id="KW-0479">Metal-binding</keyword>
<dbReference type="Gene3D" id="2.60.40.420">
    <property type="entry name" value="Cupredoxins - blue copper proteins"/>
    <property type="match status" value="1"/>
</dbReference>
<name>A0A1F7XYZ3_9BACT</name>
<dbReference type="InterPro" id="IPR050845">
    <property type="entry name" value="Cu-binding_ET"/>
</dbReference>
<feature type="domain" description="EfeO-type cupredoxin-like" evidence="4">
    <location>
        <begin position="76"/>
        <end position="163"/>
    </location>
</feature>
<dbReference type="InterPro" id="IPR008972">
    <property type="entry name" value="Cupredoxin"/>
</dbReference>